<proteinExistence type="predicted"/>
<dbReference type="Gene3D" id="3.30.40.10">
    <property type="entry name" value="Zinc/RING finger domain, C3HC4 (zinc finger)"/>
    <property type="match status" value="1"/>
</dbReference>
<dbReference type="Pfam" id="PF13445">
    <property type="entry name" value="zf-RING_UBOX"/>
    <property type="match status" value="1"/>
</dbReference>
<dbReference type="PROSITE" id="PS00518">
    <property type="entry name" value="ZF_RING_1"/>
    <property type="match status" value="1"/>
</dbReference>
<dbReference type="InterPro" id="IPR000315">
    <property type="entry name" value="Znf_B-box"/>
</dbReference>
<feature type="domain" description="B box-type" evidence="6">
    <location>
        <begin position="158"/>
        <end position="198"/>
    </location>
</feature>
<sequence>MASYPSDIGIVLDELTCPVCFDLYKEPIALPCGHSFCRVCVESSWESKEEDTGCVCPNCREVFSQKPQLKKNVTVANLVENIKLKKRKVGLEVDVSDAVHGDVKVEKGVKSECIDGYCEVCNKEAAKRCVPCEILCCEQHLKPHQQKGHKLVDPGVNIEELRCTEHGKPIQLYCKDDGSLMCVTCTGGQHQNHNIIGVEFAHTELKHNLFEQTCDIPPLLAFSTIKTYLYHQLIQMVVLSFLI</sequence>
<dbReference type="GO" id="GO:0008270">
    <property type="term" value="F:zinc ion binding"/>
    <property type="evidence" value="ECO:0007669"/>
    <property type="project" value="UniProtKB-KW"/>
</dbReference>
<dbReference type="AlphaFoldDB" id="A0A8C4WVP7"/>
<keyword evidence="1" id="KW-0479">Metal-binding</keyword>
<evidence type="ECO:0000256" key="1">
    <source>
        <dbReference type="ARBA" id="ARBA00022723"/>
    </source>
</evidence>
<evidence type="ECO:0000313" key="7">
    <source>
        <dbReference type="Ensembl" id="ENSEBUP00000014189.1"/>
    </source>
</evidence>
<evidence type="ECO:0000256" key="4">
    <source>
        <dbReference type="PROSITE-ProRule" id="PRU00024"/>
    </source>
</evidence>
<keyword evidence="2 4" id="KW-0863">Zinc-finger</keyword>
<dbReference type="Ensembl" id="ENSEBUT00000014765.1">
    <property type="protein sequence ID" value="ENSEBUP00000014189.1"/>
    <property type="gene ID" value="ENSEBUG00000008946.1"/>
</dbReference>
<accession>A0A8C4WVP7</accession>
<evidence type="ECO:0000313" key="8">
    <source>
        <dbReference type="Proteomes" id="UP000694388"/>
    </source>
</evidence>
<dbReference type="SMART" id="SM00184">
    <property type="entry name" value="RING"/>
    <property type="match status" value="1"/>
</dbReference>
<keyword evidence="3" id="KW-0862">Zinc</keyword>
<dbReference type="InterPro" id="IPR001841">
    <property type="entry name" value="Znf_RING"/>
</dbReference>
<keyword evidence="8" id="KW-1185">Reference proteome</keyword>
<dbReference type="OMA" id="HFERHEA"/>
<dbReference type="Pfam" id="PF00643">
    <property type="entry name" value="zf-B_box"/>
    <property type="match status" value="1"/>
</dbReference>
<organism evidence="7 8">
    <name type="scientific">Eptatretus burgeri</name>
    <name type="common">Inshore hagfish</name>
    <dbReference type="NCBI Taxonomy" id="7764"/>
    <lineage>
        <taxon>Eukaryota</taxon>
        <taxon>Metazoa</taxon>
        <taxon>Chordata</taxon>
        <taxon>Craniata</taxon>
        <taxon>Vertebrata</taxon>
        <taxon>Cyclostomata</taxon>
        <taxon>Myxini</taxon>
        <taxon>Myxiniformes</taxon>
        <taxon>Myxinidae</taxon>
        <taxon>Eptatretinae</taxon>
        <taxon>Eptatretus</taxon>
    </lineage>
</organism>
<dbReference type="SUPFAM" id="SSF57850">
    <property type="entry name" value="RING/U-box"/>
    <property type="match status" value="1"/>
</dbReference>
<reference evidence="7" key="2">
    <citation type="submission" date="2025-09" db="UniProtKB">
        <authorList>
            <consortium name="Ensembl"/>
        </authorList>
    </citation>
    <scope>IDENTIFICATION</scope>
</reference>
<dbReference type="GeneTree" id="ENSGT01030000234583"/>
<dbReference type="Proteomes" id="UP000694388">
    <property type="component" value="Unplaced"/>
</dbReference>
<dbReference type="PROSITE" id="PS50089">
    <property type="entry name" value="ZF_RING_2"/>
    <property type="match status" value="1"/>
</dbReference>
<dbReference type="PANTHER" id="PTHR25465:SF31">
    <property type="entry name" value="RING-TYPE DOMAIN-CONTAINING PROTEIN"/>
    <property type="match status" value="1"/>
</dbReference>
<evidence type="ECO:0000259" key="5">
    <source>
        <dbReference type="PROSITE" id="PS50089"/>
    </source>
</evidence>
<dbReference type="PANTHER" id="PTHR25465">
    <property type="entry name" value="B-BOX DOMAIN CONTAINING"/>
    <property type="match status" value="1"/>
</dbReference>
<dbReference type="SMART" id="SM00336">
    <property type="entry name" value="BBOX"/>
    <property type="match status" value="1"/>
</dbReference>
<evidence type="ECO:0000256" key="2">
    <source>
        <dbReference type="ARBA" id="ARBA00022771"/>
    </source>
</evidence>
<dbReference type="InterPro" id="IPR017907">
    <property type="entry name" value="Znf_RING_CS"/>
</dbReference>
<feature type="domain" description="RING-type" evidence="5">
    <location>
        <begin position="17"/>
        <end position="60"/>
    </location>
</feature>
<dbReference type="Gene3D" id="4.10.830.40">
    <property type="match status" value="1"/>
</dbReference>
<name>A0A8C4WVP7_EPTBU</name>
<dbReference type="PROSITE" id="PS50119">
    <property type="entry name" value="ZF_BBOX"/>
    <property type="match status" value="1"/>
</dbReference>
<reference evidence="7" key="1">
    <citation type="submission" date="2025-08" db="UniProtKB">
        <authorList>
            <consortium name="Ensembl"/>
        </authorList>
    </citation>
    <scope>IDENTIFICATION</scope>
</reference>
<dbReference type="InterPro" id="IPR013083">
    <property type="entry name" value="Znf_RING/FYVE/PHD"/>
</dbReference>
<evidence type="ECO:0000259" key="6">
    <source>
        <dbReference type="PROSITE" id="PS50119"/>
    </source>
</evidence>
<dbReference type="InterPro" id="IPR027370">
    <property type="entry name" value="Znf-RING_euk"/>
</dbReference>
<dbReference type="Gene3D" id="3.30.160.60">
    <property type="entry name" value="Classic Zinc Finger"/>
    <property type="match status" value="1"/>
</dbReference>
<protein>
    <submittedName>
        <fullName evidence="7">Uncharacterized protein</fullName>
    </submittedName>
</protein>
<dbReference type="SUPFAM" id="SSF57845">
    <property type="entry name" value="B-box zinc-binding domain"/>
    <property type="match status" value="1"/>
</dbReference>
<evidence type="ECO:0000256" key="3">
    <source>
        <dbReference type="ARBA" id="ARBA00022833"/>
    </source>
</evidence>
<dbReference type="InterPro" id="IPR051051">
    <property type="entry name" value="E3_ubiq-ligase_TRIM/RNF"/>
</dbReference>